<evidence type="ECO:0000256" key="5">
    <source>
        <dbReference type="ARBA" id="ARBA00023163"/>
    </source>
</evidence>
<evidence type="ECO:0000256" key="12">
    <source>
        <dbReference type="SAM" id="MobiDB-lite"/>
    </source>
</evidence>
<comment type="function">
    <text evidence="10">Transcription factor.</text>
</comment>
<keyword evidence="3 8" id="KW-0238">DNA-binding</keyword>
<evidence type="ECO:0000313" key="14">
    <source>
        <dbReference type="EMBL" id="PON73539.1"/>
    </source>
</evidence>
<dbReference type="InterPro" id="IPR009057">
    <property type="entry name" value="Homeodomain-like_sf"/>
</dbReference>
<keyword evidence="6 8" id="KW-0539">Nucleus</keyword>
<evidence type="ECO:0000256" key="8">
    <source>
        <dbReference type="PROSITE-ProRule" id="PRU00108"/>
    </source>
</evidence>
<evidence type="ECO:0000256" key="4">
    <source>
        <dbReference type="ARBA" id="ARBA00023155"/>
    </source>
</evidence>
<dbReference type="PROSITE" id="PS00027">
    <property type="entry name" value="HOMEOBOX_1"/>
    <property type="match status" value="1"/>
</dbReference>
<feature type="DNA-binding region" description="Homeobox" evidence="8">
    <location>
        <begin position="7"/>
        <end position="66"/>
    </location>
</feature>
<keyword evidence="2 10" id="KW-0805">Transcription regulation</keyword>
<comment type="caution">
    <text evidence="14">The sequence shown here is derived from an EMBL/GenBank/DDBJ whole genome shotgun (WGS) entry which is preliminary data.</text>
</comment>
<dbReference type="PRINTS" id="PR00031">
    <property type="entry name" value="HTHREPRESSR"/>
</dbReference>
<feature type="region of interest" description="Disordered" evidence="12">
    <location>
        <begin position="106"/>
        <end position="131"/>
    </location>
</feature>
<keyword evidence="5 10" id="KW-0804">Transcription</keyword>
<dbReference type="Pfam" id="PF00046">
    <property type="entry name" value="Homeodomain"/>
    <property type="match status" value="1"/>
</dbReference>
<dbReference type="Gene3D" id="1.10.10.60">
    <property type="entry name" value="Homeodomain-like"/>
    <property type="match status" value="1"/>
</dbReference>
<dbReference type="SUPFAM" id="SSF46689">
    <property type="entry name" value="Homeodomain-like"/>
    <property type="match status" value="1"/>
</dbReference>
<dbReference type="InterPro" id="IPR000047">
    <property type="entry name" value="HTH_motif"/>
</dbReference>
<evidence type="ECO:0000256" key="2">
    <source>
        <dbReference type="ARBA" id="ARBA00023015"/>
    </source>
</evidence>
<dbReference type="EMBL" id="JXTB01000033">
    <property type="protein sequence ID" value="PON73539.1"/>
    <property type="molecule type" value="Genomic_DNA"/>
</dbReference>
<feature type="compositionally biased region" description="Polar residues" evidence="12">
    <location>
        <begin position="111"/>
        <end position="123"/>
    </location>
</feature>
<dbReference type="AlphaFoldDB" id="A0A2P5DJR3"/>
<dbReference type="InterPro" id="IPR017970">
    <property type="entry name" value="Homeobox_CS"/>
</dbReference>
<dbReference type="GO" id="GO:0043565">
    <property type="term" value="F:sequence-specific DNA binding"/>
    <property type="evidence" value="ECO:0007669"/>
    <property type="project" value="InterPro"/>
</dbReference>
<evidence type="ECO:0000256" key="7">
    <source>
        <dbReference type="ARBA" id="ARBA00025748"/>
    </source>
</evidence>
<evidence type="ECO:0000256" key="10">
    <source>
        <dbReference type="RuleBase" id="RU369038"/>
    </source>
</evidence>
<organism evidence="14 15">
    <name type="scientific">Parasponia andersonii</name>
    <name type="common">Sponia andersonii</name>
    <dbReference type="NCBI Taxonomy" id="3476"/>
    <lineage>
        <taxon>Eukaryota</taxon>
        <taxon>Viridiplantae</taxon>
        <taxon>Streptophyta</taxon>
        <taxon>Embryophyta</taxon>
        <taxon>Tracheophyta</taxon>
        <taxon>Spermatophyta</taxon>
        <taxon>Magnoliopsida</taxon>
        <taxon>eudicotyledons</taxon>
        <taxon>Gunneridae</taxon>
        <taxon>Pentapetalae</taxon>
        <taxon>rosids</taxon>
        <taxon>fabids</taxon>
        <taxon>Rosales</taxon>
        <taxon>Cannabaceae</taxon>
        <taxon>Parasponia</taxon>
    </lineage>
</organism>
<dbReference type="CDD" id="cd00086">
    <property type="entry name" value="homeodomain"/>
    <property type="match status" value="1"/>
</dbReference>
<keyword evidence="4 8" id="KW-0371">Homeobox</keyword>
<dbReference type="InterPro" id="IPR045224">
    <property type="entry name" value="HDZip_class_I_plant"/>
</dbReference>
<proteinExistence type="inferred from homology"/>
<dbReference type="PANTHER" id="PTHR24326">
    <property type="entry name" value="HOMEOBOX-LEUCINE ZIPPER PROTEIN"/>
    <property type="match status" value="1"/>
</dbReference>
<dbReference type="OrthoDB" id="6159439at2759"/>
<dbReference type="InterPro" id="IPR001356">
    <property type="entry name" value="HD"/>
</dbReference>
<dbReference type="InterPro" id="IPR003106">
    <property type="entry name" value="Leu_zip_homeo"/>
</dbReference>
<evidence type="ECO:0000256" key="9">
    <source>
        <dbReference type="RuleBase" id="RU000682"/>
    </source>
</evidence>
<evidence type="ECO:0000259" key="13">
    <source>
        <dbReference type="PROSITE" id="PS50071"/>
    </source>
</evidence>
<comment type="similarity">
    <text evidence="7 10">Belongs to the HD-ZIP homeobox family. Class I subfamily.</text>
</comment>
<accession>A0A2P5DJR3</accession>
<sequence length="198" mass="22623">MNTMTRGEKSKKRFSDEQIKSLEVIFRSDSRPESLTKQQLAGELGLQPRQVAIWFQNRRARSRTKQIETEYSKLKASYNTLVSSVESLKRENQALNIQLQEAKTVLPKDQGSGSLESDQTGNGRENPFESKDVRSQNLLQSCKREVEVHHENVGKEAEFLHLALSTDGSLTSSVDWRGFESGCYVDESSCSPWWEFWS</sequence>
<evidence type="ECO:0000256" key="3">
    <source>
        <dbReference type="ARBA" id="ARBA00023125"/>
    </source>
</evidence>
<dbReference type="Proteomes" id="UP000237105">
    <property type="component" value="Unassembled WGS sequence"/>
</dbReference>
<dbReference type="GO" id="GO:0045893">
    <property type="term" value="P:positive regulation of DNA-templated transcription"/>
    <property type="evidence" value="ECO:0007669"/>
    <property type="project" value="TreeGrafter"/>
</dbReference>
<reference evidence="15" key="1">
    <citation type="submission" date="2016-06" db="EMBL/GenBank/DDBJ databases">
        <title>Parallel loss of symbiosis genes in relatives of nitrogen-fixing non-legume Parasponia.</title>
        <authorList>
            <person name="Van Velzen R."/>
            <person name="Holmer R."/>
            <person name="Bu F."/>
            <person name="Rutten L."/>
            <person name="Van Zeijl A."/>
            <person name="Liu W."/>
            <person name="Santuari L."/>
            <person name="Cao Q."/>
            <person name="Sharma T."/>
            <person name="Shen D."/>
            <person name="Roswanjaya Y."/>
            <person name="Wardhani T."/>
            <person name="Kalhor M.S."/>
            <person name="Jansen J."/>
            <person name="Van den Hoogen J."/>
            <person name="Gungor B."/>
            <person name="Hartog M."/>
            <person name="Hontelez J."/>
            <person name="Verver J."/>
            <person name="Yang W.-C."/>
            <person name="Schijlen E."/>
            <person name="Repin R."/>
            <person name="Schilthuizen M."/>
            <person name="Schranz E."/>
            <person name="Heidstra R."/>
            <person name="Miyata K."/>
            <person name="Fedorova E."/>
            <person name="Kohlen W."/>
            <person name="Bisseling T."/>
            <person name="Smit S."/>
            <person name="Geurts R."/>
        </authorList>
    </citation>
    <scope>NUCLEOTIDE SEQUENCE [LARGE SCALE GENOMIC DNA]</scope>
    <source>
        <strain evidence="15">cv. WU1-14</strain>
    </source>
</reference>
<evidence type="ECO:0000256" key="6">
    <source>
        <dbReference type="ARBA" id="ARBA00023242"/>
    </source>
</evidence>
<gene>
    <name evidence="14" type="ORF">PanWU01x14_057210</name>
</gene>
<evidence type="ECO:0000256" key="1">
    <source>
        <dbReference type="ARBA" id="ARBA00004123"/>
    </source>
</evidence>
<name>A0A2P5DJR3_PARAD</name>
<dbReference type="PANTHER" id="PTHR24326:SF552">
    <property type="entry name" value="HOMEOBOX-LEUCINE ZIPPER PROTEIN"/>
    <property type="match status" value="1"/>
</dbReference>
<evidence type="ECO:0000313" key="15">
    <source>
        <dbReference type="Proteomes" id="UP000237105"/>
    </source>
</evidence>
<protein>
    <recommendedName>
        <fullName evidence="10">Homeobox-leucine zipper protein</fullName>
    </recommendedName>
    <alternativeName>
        <fullName evidence="10">HD-ZIP protein</fullName>
    </alternativeName>
    <alternativeName>
        <fullName evidence="10">Homeodomain transcription factor</fullName>
    </alternativeName>
</protein>
<dbReference type="Pfam" id="PF02183">
    <property type="entry name" value="HALZ"/>
    <property type="match status" value="1"/>
</dbReference>
<dbReference type="PROSITE" id="PS50071">
    <property type="entry name" value="HOMEOBOX_2"/>
    <property type="match status" value="1"/>
</dbReference>
<comment type="subcellular location">
    <subcellularLocation>
        <location evidence="1 8 9">Nucleus</location>
    </subcellularLocation>
</comment>
<evidence type="ECO:0000256" key="11">
    <source>
        <dbReference type="SAM" id="Coils"/>
    </source>
</evidence>
<dbReference type="GO" id="GO:0005634">
    <property type="term" value="C:nucleus"/>
    <property type="evidence" value="ECO:0007669"/>
    <property type="project" value="UniProtKB-SubCell"/>
</dbReference>
<dbReference type="SMART" id="SM00389">
    <property type="entry name" value="HOX"/>
    <property type="match status" value="1"/>
</dbReference>
<keyword evidence="11" id="KW-0175">Coiled coil</keyword>
<feature type="coiled-coil region" evidence="11">
    <location>
        <begin position="78"/>
        <end position="105"/>
    </location>
</feature>
<keyword evidence="15" id="KW-1185">Reference proteome</keyword>
<dbReference type="GO" id="GO:0000981">
    <property type="term" value="F:DNA-binding transcription factor activity, RNA polymerase II-specific"/>
    <property type="evidence" value="ECO:0007669"/>
    <property type="project" value="UniProtKB-UniRule"/>
</dbReference>
<feature type="domain" description="Homeobox" evidence="13">
    <location>
        <begin position="5"/>
        <end position="65"/>
    </location>
</feature>